<dbReference type="InterPro" id="IPR036396">
    <property type="entry name" value="Cyt_P450_sf"/>
</dbReference>
<dbReference type="PANTHER" id="PTHR46300">
    <property type="entry name" value="P450, PUTATIVE (EUROFUNG)-RELATED-RELATED"/>
    <property type="match status" value="1"/>
</dbReference>
<comment type="similarity">
    <text evidence="1">Belongs to the cytochrome P450 family.</text>
</comment>
<evidence type="ECO:0000256" key="5">
    <source>
        <dbReference type="PIRSR" id="PIRSR602401-1"/>
    </source>
</evidence>
<evidence type="ECO:0000256" key="4">
    <source>
        <dbReference type="ARBA" id="ARBA00023004"/>
    </source>
</evidence>
<dbReference type="GO" id="GO:0016705">
    <property type="term" value="F:oxidoreductase activity, acting on paired donors, with incorporation or reduction of molecular oxygen"/>
    <property type="evidence" value="ECO:0007669"/>
    <property type="project" value="InterPro"/>
</dbReference>
<dbReference type="InterPro" id="IPR002401">
    <property type="entry name" value="Cyt_P450_E_grp-I"/>
</dbReference>
<evidence type="ECO:0000313" key="7">
    <source>
        <dbReference type="EMBL" id="KAF2088377.1"/>
    </source>
</evidence>
<keyword evidence="6" id="KW-0732">Signal</keyword>
<dbReference type="GO" id="GO:0004497">
    <property type="term" value="F:monooxygenase activity"/>
    <property type="evidence" value="ECO:0007669"/>
    <property type="project" value="InterPro"/>
</dbReference>
<accession>A0A9P4HXT5</accession>
<dbReference type="Gene3D" id="1.10.630.10">
    <property type="entry name" value="Cytochrome P450"/>
    <property type="match status" value="1"/>
</dbReference>
<comment type="caution">
    <text evidence="7">The sequence shown here is derived from an EMBL/GenBank/DDBJ whole genome shotgun (WGS) entry which is preliminary data.</text>
</comment>
<dbReference type="GO" id="GO:0020037">
    <property type="term" value="F:heme binding"/>
    <property type="evidence" value="ECO:0007669"/>
    <property type="project" value="InterPro"/>
</dbReference>
<protein>
    <submittedName>
        <fullName evidence="7">Phenylacetate 2-hydroxylase</fullName>
    </submittedName>
</protein>
<keyword evidence="4 5" id="KW-0408">Iron</keyword>
<keyword evidence="5" id="KW-0349">Heme</keyword>
<dbReference type="GO" id="GO:0005506">
    <property type="term" value="F:iron ion binding"/>
    <property type="evidence" value="ECO:0007669"/>
    <property type="project" value="InterPro"/>
</dbReference>
<organism evidence="7 8">
    <name type="scientific">Saccharata proteae CBS 121410</name>
    <dbReference type="NCBI Taxonomy" id="1314787"/>
    <lineage>
        <taxon>Eukaryota</taxon>
        <taxon>Fungi</taxon>
        <taxon>Dikarya</taxon>
        <taxon>Ascomycota</taxon>
        <taxon>Pezizomycotina</taxon>
        <taxon>Dothideomycetes</taxon>
        <taxon>Dothideomycetes incertae sedis</taxon>
        <taxon>Botryosphaeriales</taxon>
        <taxon>Saccharataceae</taxon>
        <taxon>Saccharata</taxon>
    </lineage>
</organism>
<dbReference type="AlphaFoldDB" id="A0A9P4HXT5"/>
<evidence type="ECO:0000313" key="8">
    <source>
        <dbReference type="Proteomes" id="UP000799776"/>
    </source>
</evidence>
<dbReference type="SUPFAM" id="SSF48264">
    <property type="entry name" value="Cytochrome P450"/>
    <property type="match status" value="1"/>
</dbReference>
<evidence type="ECO:0000256" key="6">
    <source>
        <dbReference type="SAM" id="SignalP"/>
    </source>
</evidence>
<evidence type="ECO:0000256" key="2">
    <source>
        <dbReference type="ARBA" id="ARBA00022723"/>
    </source>
</evidence>
<dbReference type="InterPro" id="IPR001128">
    <property type="entry name" value="Cyt_P450"/>
</dbReference>
<dbReference type="PANTHER" id="PTHR46300:SF9">
    <property type="entry name" value="P450, PUTATIVE-RELATED"/>
    <property type="match status" value="1"/>
</dbReference>
<reference evidence="7" key="1">
    <citation type="journal article" date="2020" name="Stud. Mycol.">
        <title>101 Dothideomycetes genomes: a test case for predicting lifestyles and emergence of pathogens.</title>
        <authorList>
            <person name="Haridas S."/>
            <person name="Albert R."/>
            <person name="Binder M."/>
            <person name="Bloem J."/>
            <person name="Labutti K."/>
            <person name="Salamov A."/>
            <person name="Andreopoulos B."/>
            <person name="Baker S."/>
            <person name="Barry K."/>
            <person name="Bills G."/>
            <person name="Bluhm B."/>
            <person name="Cannon C."/>
            <person name="Castanera R."/>
            <person name="Culley D."/>
            <person name="Daum C."/>
            <person name="Ezra D."/>
            <person name="Gonzalez J."/>
            <person name="Henrissat B."/>
            <person name="Kuo A."/>
            <person name="Liang C."/>
            <person name="Lipzen A."/>
            <person name="Lutzoni F."/>
            <person name="Magnuson J."/>
            <person name="Mondo S."/>
            <person name="Nolan M."/>
            <person name="Ohm R."/>
            <person name="Pangilinan J."/>
            <person name="Park H.-J."/>
            <person name="Ramirez L."/>
            <person name="Alfaro M."/>
            <person name="Sun H."/>
            <person name="Tritt A."/>
            <person name="Yoshinaga Y."/>
            <person name="Zwiers L.-H."/>
            <person name="Turgeon B."/>
            <person name="Goodwin S."/>
            <person name="Spatafora J."/>
            <person name="Crous P."/>
            <person name="Grigoriev I."/>
        </authorList>
    </citation>
    <scope>NUCLEOTIDE SEQUENCE</scope>
    <source>
        <strain evidence="7">CBS 121410</strain>
    </source>
</reference>
<evidence type="ECO:0000256" key="3">
    <source>
        <dbReference type="ARBA" id="ARBA00023002"/>
    </source>
</evidence>
<keyword evidence="3" id="KW-0560">Oxidoreductase</keyword>
<sequence>MTTATATGPPHLIQDHPWVLPSIFVALLLALVFHHHAFSTDVPTIPAIPTPPGSLPFYGHLKALGHDHPTRLQTWSLENNWPLLQAKFGNRRVIVLNSYAVAQHFIVKNAGATVDRPVFWTFHRLVSGSQGLTIGTSPWDISCKRKRTAVGTYMTRPAIQRNAPLIDIEALGLVEDMFLSSLGPTNSTSKEIDPRIFFLRASLNFVTNLCYAHRFADIDDPLLHEILETAHAVSTFRSTNNNTQDYVPFHRYLPNPRMKLAKEITTKRDVWLQELLDRVQRAVDAGKPVSCISEGLLRDKSSEKLSEAEIRSINVGLVSGGFETVATTGIAGLGFLSSPQGQEVQQKAYDAIMRTYGSTTEAWEKCVVEENVEYVVALVREMLRYYCAIMLLPPRKTTKEFEWQGAVIPKGVTVYMNAQAINHDPSAYGPDAHLFRPERWLEPDDKFKFGPPYHFSYGAGSRACTAINLSNRILYAIFVRLIIHFKFTASKEKPPVIDYIDFNENRTDASVLPKRFRVVLEERAPREEVKRNFERSKEATSNMVFS</sequence>
<feature type="signal peptide" evidence="6">
    <location>
        <begin position="1"/>
        <end position="39"/>
    </location>
</feature>
<feature type="chain" id="PRO_5040487160" evidence="6">
    <location>
        <begin position="40"/>
        <end position="546"/>
    </location>
</feature>
<comment type="cofactor">
    <cofactor evidence="5">
        <name>heme</name>
        <dbReference type="ChEBI" id="CHEBI:30413"/>
    </cofactor>
</comment>
<evidence type="ECO:0000256" key="1">
    <source>
        <dbReference type="ARBA" id="ARBA00010617"/>
    </source>
</evidence>
<dbReference type="Pfam" id="PF00067">
    <property type="entry name" value="p450"/>
    <property type="match status" value="1"/>
</dbReference>
<gene>
    <name evidence="7" type="ORF">K490DRAFT_65054</name>
</gene>
<dbReference type="PRINTS" id="PR00463">
    <property type="entry name" value="EP450I"/>
</dbReference>
<feature type="binding site" description="axial binding residue" evidence="5">
    <location>
        <position position="464"/>
    </location>
    <ligand>
        <name>heme</name>
        <dbReference type="ChEBI" id="CHEBI:30413"/>
    </ligand>
    <ligandPart>
        <name>Fe</name>
        <dbReference type="ChEBI" id="CHEBI:18248"/>
    </ligandPart>
</feature>
<dbReference type="Proteomes" id="UP000799776">
    <property type="component" value="Unassembled WGS sequence"/>
</dbReference>
<dbReference type="InterPro" id="IPR050364">
    <property type="entry name" value="Cytochrome_P450_fung"/>
</dbReference>
<keyword evidence="2 5" id="KW-0479">Metal-binding</keyword>
<name>A0A9P4HXT5_9PEZI</name>
<dbReference type="OrthoDB" id="1055148at2759"/>
<proteinExistence type="inferred from homology"/>
<dbReference type="EMBL" id="ML978717">
    <property type="protein sequence ID" value="KAF2088377.1"/>
    <property type="molecule type" value="Genomic_DNA"/>
</dbReference>
<keyword evidence="8" id="KW-1185">Reference proteome</keyword>